<keyword evidence="1" id="KW-1133">Transmembrane helix</keyword>
<dbReference type="EMBL" id="CM004388">
    <property type="protein sequence ID" value="OAY58568.1"/>
    <property type="molecule type" value="Genomic_DNA"/>
</dbReference>
<gene>
    <name evidence="2" type="ORF">MANES_02G189000</name>
</gene>
<evidence type="ECO:0000313" key="2">
    <source>
        <dbReference type="EMBL" id="OAY58568.1"/>
    </source>
</evidence>
<keyword evidence="1" id="KW-0812">Transmembrane</keyword>
<proteinExistence type="predicted"/>
<name>A0A2C9WFA2_MANES</name>
<protein>
    <submittedName>
        <fullName evidence="2">Uncharacterized protein</fullName>
    </submittedName>
</protein>
<evidence type="ECO:0000256" key="1">
    <source>
        <dbReference type="SAM" id="Phobius"/>
    </source>
</evidence>
<reference evidence="2" key="1">
    <citation type="submission" date="2016-02" db="EMBL/GenBank/DDBJ databases">
        <title>WGS assembly of Manihot esculenta.</title>
        <authorList>
            <person name="Bredeson J.V."/>
            <person name="Prochnik S.E."/>
            <person name="Lyons J.B."/>
            <person name="Schmutz J."/>
            <person name="Grimwood J."/>
            <person name="Vrebalov J."/>
            <person name="Bart R.S."/>
            <person name="Amuge T."/>
            <person name="Ferguson M.E."/>
            <person name="Green R."/>
            <person name="Putnam N."/>
            <person name="Stites J."/>
            <person name="Rounsley S."/>
            <person name="Rokhsar D.S."/>
        </authorList>
    </citation>
    <scope>NUCLEOTIDE SEQUENCE [LARGE SCALE GENOMIC DNA]</scope>
    <source>
        <tissue evidence="2">Leaf</tissue>
    </source>
</reference>
<dbReference type="AlphaFoldDB" id="A0A2C9WFA2"/>
<sequence>MYLYTYELGTDDVLVHACWITLFAIKLILFFVSVSQHQMQKLYIYHTRVMNQMSTIKPKSNLVHSLPFELQPKRFCCLFLLFQVYFPKI</sequence>
<organism evidence="2">
    <name type="scientific">Manihot esculenta</name>
    <name type="common">Cassava</name>
    <name type="synonym">Jatropha manihot</name>
    <dbReference type="NCBI Taxonomy" id="3983"/>
    <lineage>
        <taxon>Eukaryota</taxon>
        <taxon>Viridiplantae</taxon>
        <taxon>Streptophyta</taxon>
        <taxon>Embryophyta</taxon>
        <taxon>Tracheophyta</taxon>
        <taxon>Spermatophyta</taxon>
        <taxon>Magnoliopsida</taxon>
        <taxon>eudicotyledons</taxon>
        <taxon>Gunneridae</taxon>
        <taxon>Pentapetalae</taxon>
        <taxon>rosids</taxon>
        <taxon>fabids</taxon>
        <taxon>Malpighiales</taxon>
        <taxon>Euphorbiaceae</taxon>
        <taxon>Crotonoideae</taxon>
        <taxon>Manihoteae</taxon>
        <taxon>Manihot</taxon>
    </lineage>
</organism>
<keyword evidence="1" id="KW-0472">Membrane</keyword>
<feature type="transmembrane region" description="Helical" evidence="1">
    <location>
        <begin position="13"/>
        <end position="34"/>
    </location>
</feature>
<accession>A0A2C9WFA2</accession>